<evidence type="ECO:0000313" key="1">
    <source>
        <dbReference type="EMBL" id="KAK6588221.1"/>
    </source>
</evidence>
<keyword evidence="2" id="KW-1185">Reference proteome</keyword>
<dbReference type="SUPFAM" id="SSF55961">
    <property type="entry name" value="Bet v1-like"/>
    <property type="match status" value="1"/>
</dbReference>
<dbReference type="AlphaFoldDB" id="A0AAV9XU39"/>
<protein>
    <recommendedName>
        <fullName evidence="3">START domain-containing protein</fullName>
    </recommendedName>
</protein>
<accession>A0AAV9XU39</accession>
<dbReference type="Proteomes" id="UP001311799">
    <property type="component" value="Unassembled WGS sequence"/>
</dbReference>
<dbReference type="Gene3D" id="3.30.530.20">
    <property type="match status" value="1"/>
</dbReference>
<organism evidence="1 2">
    <name type="scientific">Cryptosporidium xiaoi</name>
    <dbReference type="NCBI Taxonomy" id="659607"/>
    <lineage>
        <taxon>Eukaryota</taxon>
        <taxon>Sar</taxon>
        <taxon>Alveolata</taxon>
        <taxon>Apicomplexa</taxon>
        <taxon>Conoidasida</taxon>
        <taxon>Coccidia</taxon>
        <taxon>Eucoccidiorida</taxon>
        <taxon>Eimeriorina</taxon>
        <taxon>Cryptosporidiidae</taxon>
        <taxon>Cryptosporidium</taxon>
    </lineage>
</organism>
<dbReference type="InterPro" id="IPR023393">
    <property type="entry name" value="START-like_dom_sf"/>
</dbReference>
<proteinExistence type="predicted"/>
<sequence>MAILKLKRSKIKEKLIYLKKNWRTLRKHTKQNFIEKKHELNINNKIISHELNEQIIDEYYETHKKSFEYDNNYLPLKEYMVIMNNKSIDYNNLLINDSIKKAYLSSNVSEDMKFYSMEYNNDEFMRENKFDVENKNLSNKNSFQNETYKNINGEYKKQQSNHLNSNFNKKNNSSISPNRSPYLFFYQQTPNHSGKKKGNEMSLDNINMENKEEYINSEELHMLFLKIRHLMKEKYSEYKELTNNNNRDWDEYGSKNGIRFFKKKEGSYCSKNGDNFTAIRGIIEVNLNKENDLLYSEFYNKTNSFSKKHHLSDLITSNEFVNYLWSTDPLTYDNTVDSSYRVHTWSDDNPGYCVYYHSYKGALGVQGRDFLLFGYKNHSEIQSYGHLTKLTTSSSISSIYSPISTIKNNSSTTSPFSVSDINNNYTSDTGNSSNNRYMTLPIKSKRKFNKKINNKDINNNSDSTKNNDEVIIDSSFFISSDLIMELSENNLYKLICERNTTPSFIRGKCHLNGVKIDKLINKNNQKIVRMDIVWIGDLNGKLPEFIKKSLLFLSISTMKILKDKYIDLKKKELIEILESNN</sequence>
<evidence type="ECO:0000313" key="2">
    <source>
        <dbReference type="Proteomes" id="UP001311799"/>
    </source>
</evidence>
<comment type="caution">
    <text evidence="1">The sequence shown here is derived from an EMBL/GenBank/DDBJ whole genome shotgun (WGS) entry which is preliminary data.</text>
</comment>
<dbReference type="EMBL" id="JAWDEY010000034">
    <property type="protein sequence ID" value="KAK6588221.1"/>
    <property type="molecule type" value="Genomic_DNA"/>
</dbReference>
<reference evidence="1 2" key="1">
    <citation type="submission" date="2023-10" db="EMBL/GenBank/DDBJ databases">
        <title>Comparative genomics analysis reveals potential genetic determinants of host preference in Cryptosporidium xiaoi.</title>
        <authorList>
            <person name="Xiao L."/>
            <person name="Li J."/>
        </authorList>
    </citation>
    <scope>NUCLEOTIDE SEQUENCE [LARGE SCALE GENOMIC DNA]</scope>
    <source>
        <strain evidence="1 2">52996</strain>
    </source>
</reference>
<evidence type="ECO:0008006" key="3">
    <source>
        <dbReference type="Google" id="ProtNLM"/>
    </source>
</evidence>
<gene>
    <name evidence="1" type="ORF">RS030_6809</name>
</gene>
<name>A0AAV9XU39_9CRYT</name>